<keyword evidence="4" id="KW-1185">Reference proteome</keyword>
<gene>
    <name evidence="3" type="ORF">MOX91_00740</name>
</gene>
<dbReference type="InterPro" id="IPR010496">
    <property type="entry name" value="AL/BT2_dom"/>
</dbReference>
<reference evidence="3 4" key="1">
    <citation type="submission" date="2022-03" db="EMBL/GenBank/DDBJ databases">
        <title>Novel taxa within the pig intestine.</title>
        <authorList>
            <person name="Wylensek D."/>
            <person name="Bishof K."/>
            <person name="Afrizal A."/>
            <person name="Clavel T."/>
        </authorList>
    </citation>
    <scope>NUCLEOTIDE SEQUENCE [LARGE SCALE GENOMIC DNA]</scope>
    <source>
        <strain evidence="3 4">CLA-KB-P66</strain>
    </source>
</reference>
<keyword evidence="1" id="KW-0732">Signal</keyword>
<dbReference type="EMBL" id="JALBUT010000001">
    <property type="protein sequence ID" value="MDX8414713.1"/>
    <property type="molecule type" value="Genomic_DNA"/>
</dbReference>
<feature type="domain" description="3-keto-alpha-glucoside-1,2-lyase/3-keto-2-hydroxy-glucal hydratase" evidence="2">
    <location>
        <begin position="133"/>
        <end position="333"/>
    </location>
</feature>
<dbReference type="PANTHER" id="PTHR33546:SF1">
    <property type="entry name" value="LARGE, MULTIFUNCTIONAL SECRETED PROTEIN"/>
    <property type="match status" value="1"/>
</dbReference>
<evidence type="ECO:0000259" key="2">
    <source>
        <dbReference type="Pfam" id="PF06439"/>
    </source>
</evidence>
<feature type="chain" id="PRO_5045883196" evidence="1">
    <location>
        <begin position="18"/>
        <end position="336"/>
    </location>
</feature>
<proteinExistence type="predicted"/>
<comment type="caution">
    <text evidence="3">The sequence shown here is derived from an EMBL/GenBank/DDBJ whole genome shotgun (WGS) entry which is preliminary data.</text>
</comment>
<dbReference type="Proteomes" id="UP001275932">
    <property type="component" value="Unassembled WGS sequence"/>
</dbReference>
<feature type="signal peptide" evidence="1">
    <location>
        <begin position="1"/>
        <end position="17"/>
    </location>
</feature>
<protein>
    <submittedName>
        <fullName evidence="3">DUF1080 domain-containing protein</fullName>
    </submittedName>
</protein>
<dbReference type="Pfam" id="PF06439">
    <property type="entry name" value="3keto-disac_hyd"/>
    <property type="match status" value="1"/>
</dbReference>
<organism evidence="3 4">
    <name type="scientific">Intestinicryptomonas porci</name>
    <dbReference type="NCBI Taxonomy" id="2926320"/>
    <lineage>
        <taxon>Bacteria</taxon>
        <taxon>Pseudomonadati</taxon>
        <taxon>Verrucomicrobiota</taxon>
        <taxon>Opitutia</taxon>
        <taxon>Opitutales</taxon>
        <taxon>Intestinicryptomonaceae</taxon>
        <taxon>Intestinicryptomonas</taxon>
    </lineage>
</organism>
<evidence type="ECO:0000313" key="3">
    <source>
        <dbReference type="EMBL" id="MDX8414713.1"/>
    </source>
</evidence>
<evidence type="ECO:0000313" key="4">
    <source>
        <dbReference type="Proteomes" id="UP001275932"/>
    </source>
</evidence>
<evidence type="ECO:0000256" key="1">
    <source>
        <dbReference type="SAM" id="SignalP"/>
    </source>
</evidence>
<dbReference type="Gene3D" id="2.60.120.560">
    <property type="entry name" value="Exo-inulinase, domain 1"/>
    <property type="match status" value="1"/>
</dbReference>
<name>A0ABU4WEN8_9BACT</name>
<dbReference type="RefSeq" id="WP_370396163.1">
    <property type="nucleotide sequence ID" value="NZ_JALBUT010000001.1"/>
</dbReference>
<dbReference type="PANTHER" id="PTHR33546">
    <property type="entry name" value="LARGE, MULTIFUNCTIONAL SECRETED PROTEIN-RELATED"/>
    <property type="match status" value="1"/>
</dbReference>
<sequence length="336" mass="38208">MKFAFATLFLSALSAFAVDPLVGEYAGTIENFKIYPYENNKEMVAQISRHKDGYRLKIMPEFDKRSDIEVLAKALKPENGVLKIENEGRYKFSGEIGENGGEFKCSSGNKSGVLKLKKIERKSPTLGEKPPKGAIVLFDGSNTDEWQNERGKKCVWKISNDNSMTVARAQDGEEKGKNQTIVSKRKFKDFKIHLEFKIPYMPNHDSQARGNSGFFTGPYEIQILDSFGNDGGWNDCGAAYRITPPQVNASLPPESWQTYDIEFTAPKFENGKIMEYAKVNVWHNGVKIHSNTEFPHGTSCPQPQRKNFRHPMPPYNLKLQDHNDKVSFRNIWILEK</sequence>
<accession>A0ABU4WEN8</accession>